<reference evidence="1 2" key="1">
    <citation type="journal article" date="2019" name="Sci. Rep.">
        <title>Orb-weaving spider Araneus ventricosus genome elucidates the spidroin gene catalogue.</title>
        <authorList>
            <person name="Kono N."/>
            <person name="Nakamura H."/>
            <person name="Ohtoshi R."/>
            <person name="Moran D.A.P."/>
            <person name="Shinohara A."/>
            <person name="Yoshida Y."/>
            <person name="Fujiwara M."/>
            <person name="Mori M."/>
            <person name="Tomita M."/>
            <person name="Arakawa K."/>
        </authorList>
    </citation>
    <scope>NUCLEOTIDE SEQUENCE [LARGE SCALE GENOMIC DNA]</scope>
</reference>
<name>A0A4Y2A523_ARAVE</name>
<dbReference type="AlphaFoldDB" id="A0A4Y2A523"/>
<evidence type="ECO:0000313" key="2">
    <source>
        <dbReference type="Proteomes" id="UP000499080"/>
    </source>
</evidence>
<organism evidence="1 2">
    <name type="scientific">Araneus ventricosus</name>
    <name type="common">Orbweaver spider</name>
    <name type="synonym">Epeira ventricosa</name>
    <dbReference type="NCBI Taxonomy" id="182803"/>
    <lineage>
        <taxon>Eukaryota</taxon>
        <taxon>Metazoa</taxon>
        <taxon>Ecdysozoa</taxon>
        <taxon>Arthropoda</taxon>
        <taxon>Chelicerata</taxon>
        <taxon>Arachnida</taxon>
        <taxon>Araneae</taxon>
        <taxon>Araneomorphae</taxon>
        <taxon>Entelegynae</taxon>
        <taxon>Araneoidea</taxon>
        <taxon>Araneidae</taxon>
        <taxon>Araneus</taxon>
    </lineage>
</organism>
<evidence type="ECO:0000313" key="1">
    <source>
        <dbReference type="EMBL" id="GBL74519.1"/>
    </source>
</evidence>
<protein>
    <submittedName>
        <fullName evidence="1">Uncharacterized protein</fullName>
    </submittedName>
</protein>
<dbReference type="EMBL" id="BGPR01000005">
    <property type="protein sequence ID" value="GBL74519.1"/>
    <property type="molecule type" value="Genomic_DNA"/>
</dbReference>
<accession>A0A4Y2A523</accession>
<gene>
    <name evidence="1" type="ORF">AVEN_235448_1</name>
</gene>
<keyword evidence="2" id="KW-1185">Reference proteome</keyword>
<sequence length="79" mass="9108">MQAQYHHDEDVIPTPLTIRCGLSEGPQFFSSMDPPLWLLQIGGGQEADCERQTFVTPGKLYEFKVIRFYNAYISRPSRE</sequence>
<proteinExistence type="predicted"/>
<dbReference type="Proteomes" id="UP000499080">
    <property type="component" value="Unassembled WGS sequence"/>
</dbReference>
<comment type="caution">
    <text evidence="1">The sequence shown here is derived from an EMBL/GenBank/DDBJ whole genome shotgun (WGS) entry which is preliminary data.</text>
</comment>